<dbReference type="AlphaFoldDB" id="A0A974GVD7"/>
<sequence length="330" mass="38424">MLLFRMGPRYLFIRSEKIDEVANFLETSLNGEFTDYKEGMEKSSEYSTLCFITDINHEKTYVEDAKKIVLVNNASTVILSSIINSHACHLVQRLDMGPASIVVRIHSNENKLIDKLKEIFAGKEVDLIGGIGLGEKDDTIISFTDKALSGPVADLLDIKLLIQQPIKEVQERLRLEGLRLVTQSLNDSQWYELRINIYDAADKYKENYDRLMFVFSKLEVGMILGESWTKDYAVMLYFVLTYQVRLFTFFTPQEVKKILMALEYTIDGKRLVDFDLYYKNKKVYWYDINTAKGKKNKPDESKKYRQILYDKLKTEDIKTLELMEKSLVKQ</sequence>
<proteinExistence type="predicted"/>
<name>A0A974GVD7_SEDHY</name>
<gene>
    <name evidence="1" type="ORF">HZF24_03845</name>
</gene>
<organism evidence="1 2">
    <name type="scientific">Sedimentibacter hydroxybenzoicus DSM 7310</name>
    <dbReference type="NCBI Taxonomy" id="1123245"/>
    <lineage>
        <taxon>Bacteria</taxon>
        <taxon>Bacillati</taxon>
        <taxon>Bacillota</taxon>
        <taxon>Tissierellia</taxon>
        <taxon>Sedimentibacter</taxon>
    </lineage>
</organism>
<reference evidence="1" key="1">
    <citation type="submission" date="2020-07" db="EMBL/GenBank/DDBJ databases">
        <title>Genomic analysis of a strain of Sedimentibacter Hydroxybenzoicus DSM7310.</title>
        <authorList>
            <person name="Ma S."/>
        </authorList>
    </citation>
    <scope>NUCLEOTIDE SEQUENCE</scope>
    <source>
        <strain evidence="1">DSM 7310</strain>
    </source>
</reference>
<dbReference type="RefSeq" id="WP_179236949.1">
    <property type="nucleotide sequence ID" value="NZ_JACBNQ010000002.1"/>
</dbReference>
<protein>
    <submittedName>
        <fullName evidence="1">Uncharacterized protein</fullName>
    </submittedName>
</protein>
<evidence type="ECO:0000313" key="1">
    <source>
        <dbReference type="EMBL" id="NYB73267.1"/>
    </source>
</evidence>
<evidence type="ECO:0000313" key="2">
    <source>
        <dbReference type="Proteomes" id="UP000611629"/>
    </source>
</evidence>
<dbReference type="Proteomes" id="UP000611629">
    <property type="component" value="Unassembled WGS sequence"/>
</dbReference>
<keyword evidence="2" id="KW-1185">Reference proteome</keyword>
<comment type="caution">
    <text evidence="1">The sequence shown here is derived from an EMBL/GenBank/DDBJ whole genome shotgun (WGS) entry which is preliminary data.</text>
</comment>
<accession>A0A974GVD7</accession>
<dbReference type="EMBL" id="JACBNQ010000002">
    <property type="protein sequence ID" value="NYB73267.1"/>
    <property type="molecule type" value="Genomic_DNA"/>
</dbReference>